<dbReference type="Proteomes" id="UP001054889">
    <property type="component" value="Unassembled WGS sequence"/>
</dbReference>
<dbReference type="EMBL" id="BQKI01000075">
    <property type="protein sequence ID" value="GJN21324.1"/>
    <property type="molecule type" value="Genomic_DNA"/>
</dbReference>
<comment type="caution">
    <text evidence="3">The sequence shown here is derived from an EMBL/GenBank/DDBJ whole genome shotgun (WGS) entry which is preliminary data.</text>
</comment>
<sequence>MVVPEAEALEIPADEGLPPARVPPRIRRRLLRGAGEGGSGSGKASTAKEIEAKLREADLRRQQFHEALSSKARRTFRNAQSQKELPPGQRLEAKLVASEQKRSWRAYITSTKTIVALAKAFEALGINQHSVVSMPFEELAHCIESPTVLHTTKAFLDWLESCFYLSESSSSSKPENIDHLIEHLESPQKTAGNSGTSKLPRYSPKVVLCAYMILGHLKYILSEEGECEEQLRNSAARFVKEFEQLVKTVLDGPDDACISSHSMLDVGSPESSNYQESLSTVADGKKFRSQLIAFDKAWCAYHYHFVTWKGKDAKSLEEDLITTACKLQLSMMQTCKMTAEGQPNNLNGDFDPVQKQVIEDQKLLRETIRHVGGEAGIERMESALSETRSNFFGAKEIGRSVTTMASSAVTSSCLSKSQENSNLDDEKMSHVVKSLSRVPSSPSQSSKGVEAMSTTLSSAMTEKMPTANEQMVNEILHDIHGSLTDDSDKVDSFEGEFKAKIKETVEKAYWDVVADSLRGDMPDYCHLVNLVKEVRGTLQELAPTGWKDEINNNINLEILSQVLESGPQDRQYLGQILQYCLGMLRKLSSHAKEDEMKKNHDKLLRELIKDPESNYRDPDSFIISVIKGLRFTMEELKALKAEVSRTRIRLLEPIIKGSGGVEYLQKAFADRYGSPSDAVASIPSTARWFSSLKDVVEEEWNEHVSSVSVLTATNHVQPLVTTLRTGRGVPDQIQYVRPAADGVGLPECTGEGLGMVLRIGLLHLIGSMEGLTGQSVPETFKLNWLKLRSVQSNFQQMIVIATSMLVLQQVLLSENPQISPSELENATKELFNILTKLLHNFSDVGTEHIIEVMMHSSTTTCTSSDEVMEARKQILNQVTLGGSGAKGRKLGDAALRRASGR</sequence>
<dbReference type="GO" id="GO:0007165">
    <property type="term" value="P:signal transduction"/>
    <property type="evidence" value="ECO:0007669"/>
    <property type="project" value="TreeGrafter"/>
</dbReference>
<proteinExistence type="inferred from homology"/>
<dbReference type="PANTHER" id="PTHR12832">
    <property type="entry name" value="TESTIS-SPECIFIC PROTEIN PBS13 T-COMPLEX 11"/>
    <property type="match status" value="1"/>
</dbReference>
<dbReference type="InterPro" id="IPR008862">
    <property type="entry name" value="Tcp11"/>
</dbReference>
<protein>
    <submittedName>
        <fullName evidence="3">Uncharacterized protein</fullName>
    </submittedName>
</protein>
<gene>
    <name evidence="3" type="primary">gb08790</name>
    <name evidence="3" type="ORF">PR202_gb08790</name>
</gene>
<dbReference type="PANTHER" id="PTHR12832:SF31">
    <property type="entry name" value="OS02G0556700 PROTEIN"/>
    <property type="match status" value="1"/>
</dbReference>
<evidence type="ECO:0000313" key="3">
    <source>
        <dbReference type="EMBL" id="GJN21324.1"/>
    </source>
</evidence>
<evidence type="ECO:0000313" key="4">
    <source>
        <dbReference type="Proteomes" id="UP001054889"/>
    </source>
</evidence>
<dbReference type="AlphaFoldDB" id="A0AAV5EDY5"/>
<feature type="region of interest" description="Disordered" evidence="2">
    <location>
        <begin position="1"/>
        <end position="51"/>
    </location>
</feature>
<organism evidence="3 4">
    <name type="scientific">Eleusine coracana subsp. coracana</name>
    <dbReference type="NCBI Taxonomy" id="191504"/>
    <lineage>
        <taxon>Eukaryota</taxon>
        <taxon>Viridiplantae</taxon>
        <taxon>Streptophyta</taxon>
        <taxon>Embryophyta</taxon>
        <taxon>Tracheophyta</taxon>
        <taxon>Spermatophyta</taxon>
        <taxon>Magnoliopsida</taxon>
        <taxon>Liliopsida</taxon>
        <taxon>Poales</taxon>
        <taxon>Poaceae</taxon>
        <taxon>PACMAD clade</taxon>
        <taxon>Chloridoideae</taxon>
        <taxon>Cynodonteae</taxon>
        <taxon>Eleusininae</taxon>
        <taxon>Eleusine</taxon>
    </lineage>
</organism>
<reference evidence="3" key="1">
    <citation type="journal article" date="2018" name="DNA Res.">
        <title>Multiple hybrid de novo genome assembly of finger millet, an orphan allotetraploid crop.</title>
        <authorList>
            <person name="Hatakeyama M."/>
            <person name="Aluri S."/>
            <person name="Balachadran M.T."/>
            <person name="Sivarajan S.R."/>
            <person name="Patrignani A."/>
            <person name="Gruter S."/>
            <person name="Poveda L."/>
            <person name="Shimizu-Inatsugi R."/>
            <person name="Baeten J."/>
            <person name="Francoijs K.J."/>
            <person name="Nataraja K.N."/>
            <person name="Reddy Y.A.N."/>
            <person name="Phadnis S."/>
            <person name="Ravikumar R.L."/>
            <person name="Schlapbach R."/>
            <person name="Sreeman S.M."/>
            <person name="Shimizu K.K."/>
        </authorList>
    </citation>
    <scope>NUCLEOTIDE SEQUENCE</scope>
</reference>
<keyword evidence="4" id="KW-1185">Reference proteome</keyword>
<feature type="region of interest" description="Disordered" evidence="2">
    <location>
        <begin position="882"/>
        <end position="901"/>
    </location>
</feature>
<name>A0AAV5EDY5_ELECO</name>
<accession>A0AAV5EDY5</accession>
<dbReference type="Pfam" id="PF05794">
    <property type="entry name" value="Tcp11"/>
    <property type="match status" value="1"/>
</dbReference>
<evidence type="ECO:0000256" key="1">
    <source>
        <dbReference type="ARBA" id="ARBA00010954"/>
    </source>
</evidence>
<reference evidence="3" key="2">
    <citation type="submission" date="2021-12" db="EMBL/GenBank/DDBJ databases">
        <title>Resequencing data analysis of finger millet.</title>
        <authorList>
            <person name="Hatakeyama M."/>
            <person name="Aluri S."/>
            <person name="Balachadran M.T."/>
            <person name="Sivarajan S.R."/>
            <person name="Poveda L."/>
            <person name="Shimizu-Inatsugi R."/>
            <person name="Schlapbach R."/>
            <person name="Sreeman S.M."/>
            <person name="Shimizu K.K."/>
        </authorList>
    </citation>
    <scope>NUCLEOTIDE SEQUENCE</scope>
</reference>
<comment type="similarity">
    <text evidence="1">Belongs to the TCP11 family.</text>
</comment>
<evidence type="ECO:0000256" key="2">
    <source>
        <dbReference type="SAM" id="MobiDB-lite"/>
    </source>
</evidence>